<dbReference type="EMBL" id="SHKR01000013">
    <property type="protein sequence ID" value="RZU14301.1"/>
    <property type="molecule type" value="Genomic_DNA"/>
</dbReference>
<dbReference type="GO" id="GO:0016020">
    <property type="term" value="C:membrane"/>
    <property type="evidence" value="ECO:0007669"/>
    <property type="project" value="UniProtKB-SubCell"/>
</dbReference>
<keyword evidence="2 6" id="KW-0812">Transmembrane</keyword>
<gene>
    <name evidence="7" type="ORF">EV645_5173</name>
</gene>
<dbReference type="Proteomes" id="UP000292027">
    <property type="component" value="Unassembled WGS sequence"/>
</dbReference>
<feature type="transmembrane region" description="Helical" evidence="6">
    <location>
        <begin position="107"/>
        <end position="127"/>
    </location>
</feature>
<feature type="region of interest" description="Disordered" evidence="5">
    <location>
        <begin position="1"/>
        <end position="79"/>
    </location>
</feature>
<protein>
    <recommendedName>
        <fullName evidence="9">Metalloprotease</fullName>
    </recommendedName>
</protein>
<name>A0A4Q7WV89_9ACTN</name>
<evidence type="ECO:0000256" key="3">
    <source>
        <dbReference type="ARBA" id="ARBA00022989"/>
    </source>
</evidence>
<evidence type="ECO:0000313" key="8">
    <source>
        <dbReference type="Proteomes" id="UP000292027"/>
    </source>
</evidence>
<dbReference type="Pfam" id="PF04228">
    <property type="entry name" value="Zn_peptidase"/>
    <property type="match status" value="1"/>
</dbReference>
<proteinExistence type="predicted"/>
<evidence type="ECO:0008006" key="9">
    <source>
        <dbReference type="Google" id="ProtNLM"/>
    </source>
</evidence>
<evidence type="ECO:0000256" key="4">
    <source>
        <dbReference type="ARBA" id="ARBA00023136"/>
    </source>
</evidence>
<organism evidence="7 8">
    <name type="scientific">Kribbella rubisoli</name>
    <dbReference type="NCBI Taxonomy" id="3075929"/>
    <lineage>
        <taxon>Bacteria</taxon>
        <taxon>Bacillati</taxon>
        <taxon>Actinomycetota</taxon>
        <taxon>Actinomycetes</taxon>
        <taxon>Propionibacteriales</taxon>
        <taxon>Kribbellaceae</taxon>
        <taxon>Kribbella</taxon>
    </lineage>
</organism>
<evidence type="ECO:0000313" key="7">
    <source>
        <dbReference type="EMBL" id="RZU14301.1"/>
    </source>
</evidence>
<dbReference type="InterPro" id="IPR007343">
    <property type="entry name" value="Uncharacterised_pept_Zn_put"/>
</dbReference>
<sequence length="401" mass="42792">MADKPAPKPGHFLPGGEGEQQGSTDVQRPNVAPPAGPLAAPTPRLGGEAPPIPPQLQGTRIDPRRTTLSSSRLGPPPADDRAAAAYREVFHPQPIPFDPTKRRSKGLVALMVVAALLFVGGGVTFAVKVFSSDKFSVNPIATPSVKPTGGPATTEPVGKGTPDADIVGKNAIYAVGAMPVVKCQEPAFRPTSMENVRSYYEALTACMDKAWKPIVTKAGFEFRSPRLIIYNEGDETACGVQKDLALYCQDDQGGSATMPWQKIVEDYPKHKAETRAEMAQSFAFVYGVHVQNLTGMAEAADNLADTAANKAGQFEQQRRAALQAYCFGAVFFGAAKNSFPLRGELLNQWNGLIQRRGDDKTKDKTPDHGSSKSLGLWMNQGFATTNPGSCNTFVAASAKVS</sequence>
<keyword evidence="8" id="KW-1185">Reference proteome</keyword>
<comment type="subcellular location">
    <subcellularLocation>
        <location evidence="1">Membrane</location>
        <topology evidence="1">Single-pass membrane protein</topology>
    </subcellularLocation>
</comment>
<keyword evidence="4 6" id="KW-0472">Membrane</keyword>
<reference evidence="7 8" key="1">
    <citation type="journal article" date="2015" name="Stand. Genomic Sci.">
        <title>Genomic Encyclopedia of Bacterial and Archaeal Type Strains, Phase III: the genomes of soil and plant-associated and newly described type strains.</title>
        <authorList>
            <person name="Whitman W.B."/>
            <person name="Woyke T."/>
            <person name="Klenk H.P."/>
            <person name="Zhou Y."/>
            <person name="Lilburn T.G."/>
            <person name="Beck B.J."/>
            <person name="De Vos P."/>
            <person name="Vandamme P."/>
            <person name="Eisen J.A."/>
            <person name="Garrity G."/>
            <person name="Hugenholtz P."/>
            <person name="Kyrpides N.C."/>
        </authorList>
    </citation>
    <scope>NUCLEOTIDE SEQUENCE [LARGE SCALE GENOMIC DNA]</scope>
    <source>
        <strain evidence="7 8">VKM Ac-2540</strain>
    </source>
</reference>
<dbReference type="RefSeq" id="WP_130446469.1">
    <property type="nucleotide sequence ID" value="NZ_SHKR01000013.1"/>
</dbReference>
<dbReference type="PANTHER" id="PTHR30168:SF0">
    <property type="entry name" value="INNER MEMBRANE PROTEIN"/>
    <property type="match status" value="1"/>
</dbReference>
<keyword evidence="3 6" id="KW-1133">Transmembrane helix</keyword>
<dbReference type="AlphaFoldDB" id="A0A4Q7WV89"/>
<evidence type="ECO:0000256" key="6">
    <source>
        <dbReference type="SAM" id="Phobius"/>
    </source>
</evidence>
<comment type="caution">
    <text evidence="7">The sequence shown here is derived from an EMBL/GenBank/DDBJ whole genome shotgun (WGS) entry which is preliminary data.</text>
</comment>
<evidence type="ECO:0000256" key="5">
    <source>
        <dbReference type="SAM" id="MobiDB-lite"/>
    </source>
</evidence>
<dbReference type="OrthoDB" id="3508456at2"/>
<dbReference type="PANTHER" id="PTHR30168">
    <property type="entry name" value="PUTATIVE MEMBRANE PROTEIN YPFJ"/>
    <property type="match status" value="1"/>
</dbReference>
<evidence type="ECO:0000256" key="1">
    <source>
        <dbReference type="ARBA" id="ARBA00004167"/>
    </source>
</evidence>
<accession>A0A4Q7WV89</accession>
<evidence type="ECO:0000256" key="2">
    <source>
        <dbReference type="ARBA" id="ARBA00022692"/>
    </source>
</evidence>